<reference evidence="3" key="1">
    <citation type="journal article" date="2019" name="Int. J. Syst. Evol. Microbiol.">
        <title>The Global Catalogue of Microorganisms (GCM) 10K type strain sequencing project: providing services to taxonomists for standard genome sequencing and annotation.</title>
        <authorList>
            <consortium name="The Broad Institute Genomics Platform"/>
            <consortium name="The Broad Institute Genome Sequencing Center for Infectious Disease"/>
            <person name="Wu L."/>
            <person name="Ma J."/>
        </authorList>
    </citation>
    <scope>NUCLEOTIDE SEQUENCE [LARGE SCALE GENOMIC DNA]</scope>
    <source>
        <strain evidence="3">JCM 17666</strain>
    </source>
</reference>
<sequence>MAVAALVGEGIGVALLPDWAPMWSGDLGIVRVPLPNRAPVRRVGVVWDDGGPRASLAQRILADARREFCGAGARAQAGRRRPPRAVNRS</sequence>
<protein>
    <recommendedName>
        <fullName evidence="1">LysR substrate-binding domain-containing protein</fullName>
    </recommendedName>
</protein>
<gene>
    <name evidence="2" type="ORF">GCM10023144_22570</name>
</gene>
<organism evidence="2 3">
    <name type="scientific">Pigmentiphaga soli</name>
    <dbReference type="NCBI Taxonomy" id="1007095"/>
    <lineage>
        <taxon>Bacteria</taxon>
        <taxon>Pseudomonadati</taxon>
        <taxon>Pseudomonadota</taxon>
        <taxon>Betaproteobacteria</taxon>
        <taxon>Burkholderiales</taxon>
        <taxon>Alcaligenaceae</taxon>
        <taxon>Pigmentiphaga</taxon>
    </lineage>
</organism>
<comment type="caution">
    <text evidence="2">The sequence shown here is derived from an EMBL/GenBank/DDBJ whole genome shotgun (WGS) entry which is preliminary data.</text>
</comment>
<keyword evidence="3" id="KW-1185">Reference proteome</keyword>
<evidence type="ECO:0000313" key="3">
    <source>
        <dbReference type="Proteomes" id="UP001501671"/>
    </source>
</evidence>
<dbReference type="Gene3D" id="3.40.190.10">
    <property type="entry name" value="Periplasmic binding protein-like II"/>
    <property type="match status" value="2"/>
</dbReference>
<dbReference type="InterPro" id="IPR005119">
    <property type="entry name" value="LysR_subst-bd"/>
</dbReference>
<dbReference type="EMBL" id="BAABFO010000009">
    <property type="protein sequence ID" value="GAA4332489.1"/>
    <property type="molecule type" value="Genomic_DNA"/>
</dbReference>
<dbReference type="Proteomes" id="UP001501671">
    <property type="component" value="Unassembled WGS sequence"/>
</dbReference>
<dbReference type="SUPFAM" id="SSF53850">
    <property type="entry name" value="Periplasmic binding protein-like II"/>
    <property type="match status" value="1"/>
</dbReference>
<evidence type="ECO:0000259" key="1">
    <source>
        <dbReference type="Pfam" id="PF03466"/>
    </source>
</evidence>
<evidence type="ECO:0000313" key="2">
    <source>
        <dbReference type="EMBL" id="GAA4332489.1"/>
    </source>
</evidence>
<proteinExistence type="predicted"/>
<accession>A0ABP8H149</accession>
<feature type="domain" description="LysR substrate-binding" evidence="1">
    <location>
        <begin position="2"/>
        <end position="66"/>
    </location>
</feature>
<name>A0ABP8H149_9BURK</name>
<dbReference type="Pfam" id="PF03466">
    <property type="entry name" value="LysR_substrate"/>
    <property type="match status" value="1"/>
</dbReference>